<dbReference type="AlphaFoldDB" id="A0A225NFQ4"/>
<protein>
    <submittedName>
        <fullName evidence="7">ABC transporter ATP-binding protein</fullName>
    </submittedName>
</protein>
<dbReference type="RefSeq" id="WP_088651240.1">
    <property type="nucleotide sequence ID" value="NZ_AQQR01000008.1"/>
</dbReference>
<evidence type="ECO:0000259" key="6">
    <source>
        <dbReference type="PROSITE" id="PS50893"/>
    </source>
</evidence>
<dbReference type="EMBL" id="AQQR01000008">
    <property type="protein sequence ID" value="OWU71651.1"/>
    <property type="molecule type" value="Genomic_DNA"/>
</dbReference>
<dbReference type="SUPFAM" id="SSF52540">
    <property type="entry name" value="P-loop containing nucleoside triphosphate hydrolases"/>
    <property type="match status" value="1"/>
</dbReference>
<dbReference type="InterPro" id="IPR003593">
    <property type="entry name" value="AAA+_ATPase"/>
</dbReference>
<name>A0A225NFQ4_9RHOB</name>
<accession>A0A225NFQ4</accession>
<dbReference type="CDD" id="cd03224">
    <property type="entry name" value="ABC_TM1139_LivF_branched"/>
    <property type="match status" value="1"/>
</dbReference>
<dbReference type="InterPro" id="IPR017871">
    <property type="entry name" value="ABC_transporter-like_CS"/>
</dbReference>
<comment type="caution">
    <text evidence="7">The sequence shown here is derived from an EMBL/GenBank/DDBJ whole genome shotgun (WGS) entry which is preliminary data.</text>
</comment>
<dbReference type="Pfam" id="PF00005">
    <property type="entry name" value="ABC_tran"/>
    <property type="match status" value="1"/>
</dbReference>
<dbReference type="SMART" id="SM00382">
    <property type="entry name" value="AAA"/>
    <property type="match status" value="1"/>
</dbReference>
<gene>
    <name evidence="7" type="ORF">ATO3_17735</name>
</gene>
<keyword evidence="2" id="KW-0813">Transport</keyword>
<dbReference type="PANTHER" id="PTHR43820:SF8">
    <property type="entry name" value="ABC TRANSPORTER SUBSTRATE-BINDING PROTEIN"/>
    <property type="match status" value="1"/>
</dbReference>
<dbReference type="Proteomes" id="UP000215377">
    <property type="component" value="Unassembled WGS sequence"/>
</dbReference>
<dbReference type="PROSITE" id="PS50893">
    <property type="entry name" value="ABC_TRANSPORTER_2"/>
    <property type="match status" value="1"/>
</dbReference>
<reference evidence="7 8" key="1">
    <citation type="submission" date="2013-04" db="EMBL/GenBank/DDBJ databases">
        <title>Oceanicola sp. 22II1-22F33 Genome Sequencing.</title>
        <authorList>
            <person name="Lai Q."/>
            <person name="Li G."/>
            <person name="Shao Z."/>
        </authorList>
    </citation>
    <scope>NUCLEOTIDE SEQUENCE [LARGE SCALE GENOMIC DNA]</scope>
    <source>
        <strain evidence="7 8">22II1-22F33</strain>
    </source>
</reference>
<dbReference type="PANTHER" id="PTHR43820">
    <property type="entry name" value="HIGH-AFFINITY BRANCHED-CHAIN AMINO ACID TRANSPORT ATP-BINDING PROTEIN LIVF"/>
    <property type="match status" value="1"/>
</dbReference>
<dbReference type="OrthoDB" id="9806149at2"/>
<evidence type="ECO:0000256" key="5">
    <source>
        <dbReference type="ARBA" id="ARBA00022970"/>
    </source>
</evidence>
<dbReference type="GO" id="GO:0015807">
    <property type="term" value="P:L-amino acid transport"/>
    <property type="evidence" value="ECO:0007669"/>
    <property type="project" value="TreeGrafter"/>
</dbReference>
<dbReference type="InterPro" id="IPR003439">
    <property type="entry name" value="ABC_transporter-like_ATP-bd"/>
</dbReference>
<evidence type="ECO:0000313" key="8">
    <source>
        <dbReference type="Proteomes" id="UP000215377"/>
    </source>
</evidence>
<dbReference type="GO" id="GO:0016887">
    <property type="term" value="F:ATP hydrolysis activity"/>
    <property type="evidence" value="ECO:0007669"/>
    <property type="project" value="InterPro"/>
</dbReference>
<evidence type="ECO:0000256" key="2">
    <source>
        <dbReference type="ARBA" id="ARBA00022448"/>
    </source>
</evidence>
<organism evidence="7 8">
    <name type="scientific">Marinibacterium profundimaris</name>
    <dbReference type="NCBI Taxonomy" id="1679460"/>
    <lineage>
        <taxon>Bacteria</taxon>
        <taxon>Pseudomonadati</taxon>
        <taxon>Pseudomonadota</taxon>
        <taxon>Alphaproteobacteria</taxon>
        <taxon>Rhodobacterales</taxon>
        <taxon>Paracoccaceae</taxon>
        <taxon>Marinibacterium</taxon>
    </lineage>
</organism>
<evidence type="ECO:0000256" key="3">
    <source>
        <dbReference type="ARBA" id="ARBA00022741"/>
    </source>
</evidence>
<proteinExistence type="inferred from homology"/>
<dbReference type="Gene3D" id="3.40.50.300">
    <property type="entry name" value="P-loop containing nucleotide triphosphate hydrolases"/>
    <property type="match status" value="1"/>
</dbReference>
<evidence type="ECO:0000256" key="4">
    <source>
        <dbReference type="ARBA" id="ARBA00022840"/>
    </source>
</evidence>
<dbReference type="PROSITE" id="PS00211">
    <property type="entry name" value="ABC_TRANSPORTER_1"/>
    <property type="match status" value="1"/>
</dbReference>
<keyword evidence="4 7" id="KW-0067">ATP-binding</keyword>
<dbReference type="InterPro" id="IPR027417">
    <property type="entry name" value="P-loop_NTPase"/>
</dbReference>
<keyword evidence="8" id="KW-1185">Reference proteome</keyword>
<evidence type="ECO:0000256" key="1">
    <source>
        <dbReference type="ARBA" id="ARBA00005417"/>
    </source>
</evidence>
<sequence length="253" mass="27913">MTVLSVRNLETFYGAIMALRGVSIDVDEGEIVTILGANGAGKTTLMKTIAGLMDPEKGAITYKGETIARLAPDRIVAKGISLVPEGREVFPYLTIEENLKLGAFTRHGGQAQDLELVYGYFPILKERRKQAAGFLSGGQQQMLAIGRGLMARPTLMMLDEPSLGLSPLLTQEIFAIIARLNAEQGVTMLLVEQNARIALDTAHTGYVLEMGRIVMSGPSERLKASDDIQEFYLGRTEATERGQKRWKRRKTWR</sequence>
<keyword evidence="5" id="KW-0029">Amino-acid transport</keyword>
<keyword evidence="3" id="KW-0547">Nucleotide-binding</keyword>
<feature type="domain" description="ABC transporter" evidence="6">
    <location>
        <begin position="4"/>
        <end position="235"/>
    </location>
</feature>
<dbReference type="InterPro" id="IPR052156">
    <property type="entry name" value="BCAA_Transport_ATP-bd_LivF"/>
</dbReference>
<dbReference type="GO" id="GO:0005524">
    <property type="term" value="F:ATP binding"/>
    <property type="evidence" value="ECO:0007669"/>
    <property type="project" value="UniProtKB-KW"/>
</dbReference>
<evidence type="ECO:0000313" key="7">
    <source>
        <dbReference type="EMBL" id="OWU71651.1"/>
    </source>
</evidence>
<comment type="similarity">
    <text evidence="1">Belongs to the ABC transporter superfamily.</text>
</comment>
<dbReference type="GO" id="GO:0015658">
    <property type="term" value="F:branched-chain amino acid transmembrane transporter activity"/>
    <property type="evidence" value="ECO:0007669"/>
    <property type="project" value="TreeGrafter"/>
</dbReference>